<dbReference type="Proteomes" id="UP000177501">
    <property type="component" value="Unassembled WGS sequence"/>
</dbReference>
<accession>A0A1F8B3D9</accession>
<reference evidence="2 3" key="1">
    <citation type="journal article" date="2016" name="Nat. Commun.">
        <title>Thousands of microbial genomes shed light on interconnected biogeochemical processes in an aquifer system.</title>
        <authorList>
            <person name="Anantharaman K."/>
            <person name="Brown C.T."/>
            <person name="Hug L.A."/>
            <person name="Sharon I."/>
            <person name="Castelle C.J."/>
            <person name="Probst A.J."/>
            <person name="Thomas B.C."/>
            <person name="Singh A."/>
            <person name="Wilkins M.J."/>
            <person name="Karaoz U."/>
            <person name="Brodie E.L."/>
            <person name="Williams K.H."/>
            <person name="Hubbard S.S."/>
            <person name="Banfield J.F."/>
        </authorList>
    </citation>
    <scope>NUCLEOTIDE SEQUENCE [LARGE SCALE GENOMIC DNA]</scope>
</reference>
<evidence type="ECO:0000313" key="2">
    <source>
        <dbReference type="EMBL" id="OGM57908.1"/>
    </source>
</evidence>
<dbReference type="EMBL" id="MGHA01000052">
    <property type="protein sequence ID" value="OGM57908.1"/>
    <property type="molecule type" value="Genomic_DNA"/>
</dbReference>
<protein>
    <recommendedName>
        <fullName evidence="1">Nudix hydrolase domain-containing protein</fullName>
    </recommendedName>
</protein>
<evidence type="ECO:0000313" key="3">
    <source>
        <dbReference type="Proteomes" id="UP000177501"/>
    </source>
</evidence>
<evidence type="ECO:0000259" key="1">
    <source>
        <dbReference type="PROSITE" id="PS51462"/>
    </source>
</evidence>
<dbReference type="SUPFAM" id="SSF55811">
    <property type="entry name" value="Nudix"/>
    <property type="match status" value="1"/>
</dbReference>
<name>A0A1F8B3D9_9BACT</name>
<sequence length="140" mass="16277">MPQKLSREDFLKSFKLAPRLAIELLFENQKSELLLLKRDKEPFTGMWHLPGGFLLKDESINDCIIRLAKDELNLVINPKQTKRLGLFETLNGDPRGHILHHPVKVKIPSIVNKDYFRVIPKNTIPYQASFLEKLGYKLEK</sequence>
<dbReference type="PROSITE" id="PS51462">
    <property type="entry name" value="NUDIX"/>
    <property type="match status" value="1"/>
</dbReference>
<dbReference type="InterPro" id="IPR015797">
    <property type="entry name" value="NUDIX_hydrolase-like_dom_sf"/>
</dbReference>
<comment type="caution">
    <text evidence="2">The sequence shown here is derived from an EMBL/GenBank/DDBJ whole genome shotgun (WGS) entry which is preliminary data.</text>
</comment>
<dbReference type="STRING" id="1802514.A2955_00035"/>
<proteinExistence type="predicted"/>
<organism evidence="2 3">
    <name type="scientific">Candidatus Woesebacteria bacterium RIFCSPLOWO2_01_FULL_37_19</name>
    <dbReference type="NCBI Taxonomy" id="1802514"/>
    <lineage>
        <taxon>Bacteria</taxon>
        <taxon>Candidatus Woeseibacteriota</taxon>
    </lineage>
</organism>
<dbReference type="InterPro" id="IPR000086">
    <property type="entry name" value="NUDIX_hydrolase_dom"/>
</dbReference>
<dbReference type="Gene3D" id="3.90.79.10">
    <property type="entry name" value="Nucleoside Triphosphate Pyrophosphohydrolase"/>
    <property type="match status" value="1"/>
</dbReference>
<dbReference type="PANTHER" id="PTHR43736">
    <property type="entry name" value="ADP-RIBOSE PYROPHOSPHATASE"/>
    <property type="match status" value="1"/>
</dbReference>
<dbReference type="Pfam" id="PF00293">
    <property type="entry name" value="NUDIX"/>
    <property type="match status" value="1"/>
</dbReference>
<dbReference type="PANTHER" id="PTHR43736:SF1">
    <property type="entry name" value="DIHYDRONEOPTERIN TRIPHOSPHATE DIPHOSPHATASE"/>
    <property type="match status" value="1"/>
</dbReference>
<gene>
    <name evidence="2" type="ORF">A2955_00035</name>
</gene>
<dbReference type="AlphaFoldDB" id="A0A1F8B3D9"/>
<feature type="domain" description="Nudix hydrolase" evidence="1">
    <location>
        <begin position="17"/>
        <end position="140"/>
    </location>
</feature>